<name>A0ABU8U3W5_9ACTN</name>
<proteinExistence type="predicted"/>
<dbReference type="Proteomes" id="UP001382904">
    <property type="component" value="Unassembled WGS sequence"/>
</dbReference>
<gene>
    <name evidence="1" type="ORF">WKI68_12285</name>
</gene>
<evidence type="ECO:0000313" key="2">
    <source>
        <dbReference type="Proteomes" id="UP001382904"/>
    </source>
</evidence>
<comment type="caution">
    <text evidence="1">The sequence shown here is derived from an EMBL/GenBank/DDBJ whole genome shotgun (WGS) entry which is preliminary data.</text>
</comment>
<accession>A0ABU8U3W5</accession>
<dbReference type="EMBL" id="JBBKAM010000002">
    <property type="protein sequence ID" value="MEJ8642039.1"/>
    <property type="molecule type" value="Genomic_DNA"/>
</dbReference>
<keyword evidence="2" id="KW-1185">Reference proteome</keyword>
<protein>
    <submittedName>
        <fullName evidence="1">Uncharacterized protein</fullName>
    </submittedName>
</protein>
<sequence length="60" mass="6340">MDRARSTGTGTTSAAARQAVIAAAEKTMDRLVECSAVDSACCALSPPARCSRTRARRNRL</sequence>
<reference evidence="1 2" key="1">
    <citation type="submission" date="2024-03" db="EMBL/GenBank/DDBJ databases">
        <title>Novel Streptomyces species of biotechnological and ecological value are a feature of Machair soil.</title>
        <authorList>
            <person name="Prole J.R."/>
            <person name="Goodfellow M."/>
            <person name="Allenby N."/>
            <person name="Ward A.C."/>
        </authorList>
    </citation>
    <scope>NUCLEOTIDE SEQUENCE [LARGE SCALE GENOMIC DNA]</scope>
    <source>
        <strain evidence="1 2">MS1.HAVA.3</strain>
    </source>
</reference>
<organism evidence="1 2">
    <name type="scientific">Streptomyces caledonius</name>
    <dbReference type="NCBI Taxonomy" id="3134107"/>
    <lineage>
        <taxon>Bacteria</taxon>
        <taxon>Bacillati</taxon>
        <taxon>Actinomycetota</taxon>
        <taxon>Actinomycetes</taxon>
        <taxon>Kitasatosporales</taxon>
        <taxon>Streptomycetaceae</taxon>
        <taxon>Streptomyces</taxon>
    </lineage>
</organism>
<evidence type="ECO:0000313" key="1">
    <source>
        <dbReference type="EMBL" id="MEJ8642039.1"/>
    </source>
</evidence>